<evidence type="ECO:0000313" key="3">
    <source>
        <dbReference type="Proteomes" id="UP000265703"/>
    </source>
</evidence>
<feature type="transmembrane region" description="Helical" evidence="1">
    <location>
        <begin position="46"/>
        <end position="63"/>
    </location>
</feature>
<keyword evidence="1" id="KW-1133">Transmembrane helix</keyword>
<protein>
    <submittedName>
        <fullName evidence="2">Uncharacterized protein</fullName>
    </submittedName>
</protein>
<evidence type="ECO:0000313" key="2">
    <source>
        <dbReference type="EMBL" id="RIA86475.1"/>
    </source>
</evidence>
<comment type="caution">
    <text evidence="2">The sequence shown here is derived from an EMBL/GenBank/DDBJ whole genome shotgun (WGS) entry which is preliminary data.</text>
</comment>
<dbReference type="Proteomes" id="UP000265703">
    <property type="component" value="Unassembled WGS sequence"/>
</dbReference>
<evidence type="ECO:0000256" key="1">
    <source>
        <dbReference type="SAM" id="Phobius"/>
    </source>
</evidence>
<organism evidence="2 3">
    <name type="scientific">Glomus cerebriforme</name>
    <dbReference type="NCBI Taxonomy" id="658196"/>
    <lineage>
        <taxon>Eukaryota</taxon>
        <taxon>Fungi</taxon>
        <taxon>Fungi incertae sedis</taxon>
        <taxon>Mucoromycota</taxon>
        <taxon>Glomeromycotina</taxon>
        <taxon>Glomeromycetes</taxon>
        <taxon>Glomerales</taxon>
        <taxon>Glomeraceae</taxon>
        <taxon>Glomus</taxon>
    </lineage>
</organism>
<dbReference type="AlphaFoldDB" id="A0A397SR17"/>
<reference evidence="2 3" key="1">
    <citation type="submission" date="2018-06" db="EMBL/GenBank/DDBJ databases">
        <title>Comparative genomics reveals the genomic features of Rhizophagus irregularis, R. cerebriforme, R. diaphanum and Gigaspora rosea, and their symbiotic lifestyle signature.</title>
        <authorList>
            <person name="Morin E."/>
            <person name="San Clemente H."/>
            <person name="Chen E.C.H."/>
            <person name="De La Providencia I."/>
            <person name="Hainaut M."/>
            <person name="Kuo A."/>
            <person name="Kohler A."/>
            <person name="Murat C."/>
            <person name="Tang N."/>
            <person name="Roy S."/>
            <person name="Loubradou J."/>
            <person name="Henrissat B."/>
            <person name="Grigoriev I.V."/>
            <person name="Corradi N."/>
            <person name="Roux C."/>
            <person name="Martin F.M."/>
        </authorList>
    </citation>
    <scope>NUCLEOTIDE SEQUENCE [LARGE SCALE GENOMIC DNA]</scope>
    <source>
        <strain evidence="2 3">DAOM 227022</strain>
    </source>
</reference>
<gene>
    <name evidence="2" type="ORF">C1645_779628</name>
</gene>
<keyword evidence="3" id="KW-1185">Reference proteome</keyword>
<feature type="transmembrane region" description="Helical" evidence="1">
    <location>
        <begin position="6"/>
        <end position="26"/>
    </location>
</feature>
<name>A0A397SR17_9GLOM</name>
<proteinExistence type="predicted"/>
<keyword evidence="1" id="KW-0812">Transmembrane</keyword>
<keyword evidence="1" id="KW-0472">Membrane</keyword>
<dbReference type="EMBL" id="QKYT01000362">
    <property type="protein sequence ID" value="RIA86475.1"/>
    <property type="molecule type" value="Genomic_DNA"/>
</dbReference>
<accession>A0A397SR17</accession>
<sequence>MCNDYAMTILVLKVFDELIIIITIFLTFKVKTRKQIYLNLLIKKEFIVNVFISIRYYSIYLYINKISN</sequence>